<accession>A0A8J2KBA2</accession>
<proteinExistence type="predicted"/>
<sequence length="11" mass="1381">MVFYAELPRVR</sequence>
<evidence type="ECO:0000313" key="1">
    <source>
        <dbReference type="EMBL" id="CAG7723865.1"/>
    </source>
</evidence>
<reference evidence="1" key="1">
    <citation type="submission" date="2021-06" db="EMBL/GenBank/DDBJ databases">
        <authorList>
            <person name="Hodson N. C."/>
            <person name="Mongue J. A."/>
            <person name="Jaron S. K."/>
        </authorList>
    </citation>
    <scope>NUCLEOTIDE SEQUENCE</scope>
</reference>
<dbReference type="EMBL" id="CAJVCH010103381">
    <property type="protein sequence ID" value="CAG7723865.1"/>
    <property type="molecule type" value="Genomic_DNA"/>
</dbReference>
<comment type="caution">
    <text evidence="1">The sequence shown here is derived from an EMBL/GenBank/DDBJ whole genome shotgun (WGS) entry which is preliminary data.</text>
</comment>
<protein>
    <submittedName>
        <fullName evidence="1">Uncharacterized protein</fullName>
    </submittedName>
</protein>
<dbReference type="Proteomes" id="UP000708208">
    <property type="component" value="Unassembled WGS sequence"/>
</dbReference>
<keyword evidence="2" id="KW-1185">Reference proteome</keyword>
<name>A0A8J2KBA2_9HEXA</name>
<feature type="non-terminal residue" evidence="1">
    <location>
        <position position="1"/>
    </location>
</feature>
<gene>
    <name evidence="1" type="ORF">AFUS01_LOCUS12925</name>
</gene>
<organism evidence="1 2">
    <name type="scientific">Allacma fusca</name>
    <dbReference type="NCBI Taxonomy" id="39272"/>
    <lineage>
        <taxon>Eukaryota</taxon>
        <taxon>Metazoa</taxon>
        <taxon>Ecdysozoa</taxon>
        <taxon>Arthropoda</taxon>
        <taxon>Hexapoda</taxon>
        <taxon>Collembola</taxon>
        <taxon>Symphypleona</taxon>
        <taxon>Sminthuridae</taxon>
        <taxon>Allacma</taxon>
    </lineage>
</organism>
<evidence type="ECO:0000313" key="2">
    <source>
        <dbReference type="Proteomes" id="UP000708208"/>
    </source>
</evidence>